<name>A0A381WNW3_9ZZZZ</name>
<organism evidence="1">
    <name type="scientific">marine metagenome</name>
    <dbReference type="NCBI Taxonomy" id="408172"/>
    <lineage>
        <taxon>unclassified sequences</taxon>
        <taxon>metagenomes</taxon>
        <taxon>ecological metagenomes</taxon>
    </lineage>
</organism>
<evidence type="ECO:0000313" key="1">
    <source>
        <dbReference type="EMBL" id="SVA54170.1"/>
    </source>
</evidence>
<reference evidence="1" key="1">
    <citation type="submission" date="2018-05" db="EMBL/GenBank/DDBJ databases">
        <authorList>
            <person name="Lanie J.A."/>
            <person name="Ng W.-L."/>
            <person name="Kazmierczak K.M."/>
            <person name="Andrzejewski T.M."/>
            <person name="Davidsen T.M."/>
            <person name="Wayne K.J."/>
            <person name="Tettelin H."/>
            <person name="Glass J.I."/>
            <person name="Rusch D."/>
            <person name="Podicherti R."/>
            <person name="Tsui H.-C.T."/>
            <person name="Winkler M.E."/>
        </authorList>
    </citation>
    <scope>NUCLEOTIDE SEQUENCE</scope>
</reference>
<dbReference type="AlphaFoldDB" id="A0A381WNW3"/>
<proteinExistence type="predicted"/>
<dbReference type="EMBL" id="UINC01012399">
    <property type="protein sequence ID" value="SVA54170.1"/>
    <property type="molecule type" value="Genomic_DNA"/>
</dbReference>
<accession>A0A381WNW3</accession>
<feature type="non-terminal residue" evidence="1">
    <location>
        <position position="31"/>
    </location>
</feature>
<gene>
    <name evidence="1" type="ORF">METZ01_LOCUS107024</name>
</gene>
<protein>
    <submittedName>
        <fullName evidence="1">Uncharacterized protein</fullName>
    </submittedName>
</protein>
<sequence length="31" mass="3380">MVGNNILPFLSETAILKKFPSVVVDMGAIQF</sequence>